<evidence type="ECO:0000259" key="8">
    <source>
        <dbReference type="Pfam" id="PF00728"/>
    </source>
</evidence>
<evidence type="ECO:0000256" key="3">
    <source>
        <dbReference type="ARBA" id="ARBA00012663"/>
    </source>
</evidence>
<dbReference type="PANTHER" id="PTHR22600">
    <property type="entry name" value="BETA-HEXOSAMINIDASE"/>
    <property type="match status" value="1"/>
</dbReference>
<comment type="catalytic activity">
    <reaction evidence="1">
        <text>Hydrolysis of terminal non-reducing N-acetyl-D-hexosamine residues in N-acetyl-beta-D-hexosaminides.</text>
        <dbReference type="EC" id="3.2.1.52"/>
    </reaction>
</comment>
<dbReference type="SUPFAM" id="SSF55545">
    <property type="entry name" value="beta-N-acetylhexosaminidase-like domain"/>
    <property type="match status" value="1"/>
</dbReference>
<dbReference type="EC" id="3.2.1.52" evidence="3"/>
<evidence type="ECO:0000256" key="6">
    <source>
        <dbReference type="PIRSR" id="PIRSR625705-1"/>
    </source>
</evidence>
<comment type="similarity">
    <text evidence="2">Belongs to the glycosyl hydrolase 20 family.</text>
</comment>
<dbReference type="PANTHER" id="PTHR22600:SF57">
    <property type="entry name" value="BETA-N-ACETYLHEXOSAMINIDASE"/>
    <property type="match status" value="1"/>
</dbReference>
<dbReference type="InterPro" id="IPR015882">
    <property type="entry name" value="HEX_bac_N"/>
</dbReference>
<dbReference type="Gene3D" id="3.30.379.10">
    <property type="entry name" value="Chitobiase/beta-hexosaminidase domain 2-like"/>
    <property type="match status" value="1"/>
</dbReference>
<dbReference type="SUPFAM" id="SSF51445">
    <property type="entry name" value="(Trans)glycosidases"/>
    <property type="match status" value="1"/>
</dbReference>
<accession>A0A1M6Z3F7</accession>
<sequence length="535" mass="61302">MILKKTFALLAFVCVHHAYAQTKCPVIPMPASATTLDNGKVAISENFESNYLIERGFVNNEIHDVARYLGSERAKIGELSAAKKGPKLSLAIKALQNNHPEYYELSVTNKVIKIEANTGKGLFNGAVTLLQLIRNEKGNLHHWIIKDAPQYAWRGYMLDESRHFFGKEKVKSLLDWMAYYKLNKFHWHLTDEPGWRIEIKQYPKLTTVGGIGNYTDPKAPATYYTQEEIKEIVKYAADRNIDVIPEIDMPGHATAANYAYPEFSGGGSKGHPEFTFNPAKEGTYAYLTNILREVNQLFPAHMIHLGGDEVSYGNEKWNTNPDIQALMQREHLPDIKAVELYFMQRMSDSLYKLNSKMLAWDEMAEVSLPKDKTIIYWWRHDKPNTLNTALEKGYTTVICPRLPLYFDFVQDSTNKHGRKWSKQYNAIESVYKFNPLTLLPSGVNPSLIAGMQGNLWTETVSDTKRLDYLTFPRLCALAEICWTAPDRKNEADFMQRLKPQLKLFEAAGLYYYDPFDTNIHPEPVPKKKTVSDYKD</sequence>
<dbReference type="Proteomes" id="UP000184420">
    <property type="component" value="Unassembled WGS sequence"/>
</dbReference>
<feature type="domain" description="Glycoside hydrolase family 20 catalytic" evidence="8">
    <location>
        <begin position="151"/>
        <end position="484"/>
    </location>
</feature>
<keyword evidence="5" id="KW-0326">Glycosidase</keyword>
<dbReference type="PRINTS" id="PR00738">
    <property type="entry name" value="GLHYDRLASE20"/>
</dbReference>
<dbReference type="GO" id="GO:0004563">
    <property type="term" value="F:beta-N-acetylhexosaminidase activity"/>
    <property type="evidence" value="ECO:0007669"/>
    <property type="project" value="UniProtKB-EC"/>
</dbReference>
<dbReference type="Pfam" id="PF02838">
    <property type="entry name" value="Glyco_hydro_20b"/>
    <property type="match status" value="1"/>
</dbReference>
<dbReference type="InterPro" id="IPR015883">
    <property type="entry name" value="Glyco_hydro_20_cat"/>
</dbReference>
<keyword evidence="4" id="KW-0378">Hydrolase</keyword>
<dbReference type="GO" id="GO:0016020">
    <property type="term" value="C:membrane"/>
    <property type="evidence" value="ECO:0007669"/>
    <property type="project" value="TreeGrafter"/>
</dbReference>
<dbReference type="AlphaFoldDB" id="A0A1M6Z3F7"/>
<keyword evidence="11" id="KW-1185">Reference proteome</keyword>
<evidence type="ECO:0000259" key="9">
    <source>
        <dbReference type="Pfam" id="PF02838"/>
    </source>
</evidence>
<feature type="signal peptide" evidence="7">
    <location>
        <begin position="1"/>
        <end position="20"/>
    </location>
</feature>
<feature type="chain" id="PRO_5012906820" description="beta-N-acetylhexosaminidase" evidence="7">
    <location>
        <begin position="21"/>
        <end position="535"/>
    </location>
</feature>
<dbReference type="EMBL" id="FRBL01000002">
    <property type="protein sequence ID" value="SHL24927.1"/>
    <property type="molecule type" value="Genomic_DNA"/>
</dbReference>
<dbReference type="CDD" id="cd06563">
    <property type="entry name" value="GH20_chitobiase-like"/>
    <property type="match status" value="1"/>
</dbReference>
<proteinExistence type="inferred from homology"/>
<evidence type="ECO:0000256" key="4">
    <source>
        <dbReference type="ARBA" id="ARBA00022801"/>
    </source>
</evidence>
<dbReference type="InterPro" id="IPR029018">
    <property type="entry name" value="Hex-like_dom2"/>
</dbReference>
<dbReference type="RefSeq" id="WP_218587998.1">
    <property type="nucleotide sequence ID" value="NZ_FRBL01000002.1"/>
</dbReference>
<evidence type="ECO:0000313" key="11">
    <source>
        <dbReference type="Proteomes" id="UP000184420"/>
    </source>
</evidence>
<evidence type="ECO:0000256" key="1">
    <source>
        <dbReference type="ARBA" id="ARBA00001231"/>
    </source>
</evidence>
<reference evidence="10 11" key="1">
    <citation type="submission" date="2016-11" db="EMBL/GenBank/DDBJ databases">
        <authorList>
            <person name="Jaros S."/>
            <person name="Januszkiewicz K."/>
            <person name="Wedrychowicz H."/>
        </authorList>
    </citation>
    <scope>NUCLEOTIDE SEQUENCE [LARGE SCALE GENOMIC DNA]</scope>
    <source>
        <strain evidence="10 11">DSM 27406</strain>
    </source>
</reference>
<feature type="domain" description="Beta-hexosaminidase bacterial type N-terminal" evidence="9">
    <location>
        <begin position="24"/>
        <end position="148"/>
    </location>
</feature>
<evidence type="ECO:0000256" key="7">
    <source>
        <dbReference type="SAM" id="SignalP"/>
    </source>
</evidence>
<dbReference type="STRING" id="1419482.SAMN05444266_102596"/>
<evidence type="ECO:0000313" key="10">
    <source>
        <dbReference type="EMBL" id="SHL24927.1"/>
    </source>
</evidence>
<feature type="active site" description="Proton donor" evidence="6">
    <location>
        <position position="309"/>
    </location>
</feature>
<keyword evidence="7" id="KW-0732">Signal</keyword>
<gene>
    <name evidence="10" type="ORF">SAMN05444266_102596</name>
</gene>
<protein>
    <recommendedName>
        <fullName evidence="3">beta-N-acetylhexosaminidase</fullName>
        <ecNumber evidence="3">3.2.1.52</ecNumber>
    </recommendedName>
</protein>
<dbReference type="InterPro" id="IPR025705">
    <property type="entry name" value="Beta_hexosaminidase_sua/sub"/>
</dbReference>
<dbReference type="GO" id="GO:0030203">
    <property type="term" value="P:glycosaminoglycan metabolic process"/>
    <property type="evidence" value="ECO:0007669"/>
    <property type="project" value="TreeGrafter"/>
</dbReference>
<dbReference type="Pfam" id="PF00728">
    <property type="entry name" value="Glyco_hydro_20"/>
    <property type="match status" value="1"/>
</dbReference>
<organism evidence="10 11">
    <name type="scientific">Chitinophaga jiangningensis</name>
    <dbReference type="NCBI Taxonomy" id="1419482"/>
    <lineage>
        <taxon>Bacteria</taxon>
        <taxon>Pseudomonadati</taxon>
        <taxon>Bacteroidota</taxon>
        <taxon>Chitinophagia</taxon>
        <taxon>Chitinophagales</taxon>
        <taxon>Chitinophagaceae</taxon>
        <taxon>Chitinophaga</taxon>
    </lineage>
</organism>
<dbReference type="InterPro" id="IPR017853">
    <property type="entry name" value="GH"/>
</dbReference>
<dbReference type="Gene3D" id="3.20.20.80">
    <property type="entry name" value="Glycosidases"/>
    <property type="match status" value="1"/>
</dbReference>
<dbReference type="GO" id="GO:0005975">
    <property type="term" value="P:carbohydrate metabolic process"/>
    <property type="evidence" value="ECO:0007669"/>
    <property type="project" value="InterPro"/>
</dbReference>
<name>A0A1M6Z3F7_9BACT</name>
<evidence type="ECO:0000256" key="2">
    <source>
        <dbReference type="ARBA" id="ARBA00006285"/>
    </source>
</evidence>
<evidence type="ECO:0000256" key="5">
    <source>
        <dbReference type="ARBA" id="ARBA00023295"/>
    </source>
</evidence>